<evidence type="ECO:0000256" key="6">
    <source>
        <dbReference type="ARBA" id="ARBA00023239"/>
    </source>
</evidence>
<evidence type="ECO:0000256" key="7">
    <source>
        <dbReference type="SAM" id="MobiDB-lite"/>
    </source>
</evidence>
<comment type="subcellular location">
    <subcellularLocation>
        <location evidence="1">Membrane</location>
    </subcellularLocation>
</comment>
<dbReference type="SUPFAM" id="SSF55073">
    <property type="entry name" value="Nucleotide cyclase"/>
    <property type="match status" value="1"/>
</dbReference>
<dbReference type="GO" id="GO:0007168">
    <property type="term" value="P:receptor guanylyl cyclase signaling pathway"/>
    <property type="evidence" value="ECO:0007669"/>
    <property type="project" value="TreeGrafter"/>
</dbReference>
<organism evidence="9 10">
    <name type="scientific">Hucho hucho</name>
    <name type="common">huchen</name>
    <dbReference type="NCBI Taxonomy" id="62062"/>
    <lineage>
        <taxon>Eukaryota</taxon>
        <taxon>Metazoa</taxon>
        <taxon>Chordata</taxon>
        <taxon>Craniata</taxon>
        <taxon>Vertebrata</taxon>
        <taxon>Euteleostomi</taxon>
        <taxon>Actinopterygii</taxon>
        <taxon>Neopterygii</taxon>
        <taxon>Teleostei</taxon>
        <taxon>Protacanthopterygii</taxon>
        <taxon>Salmoniformes</taxon>
        <taxon>Salmonidae</taxon>
        <taxon>Salmoninae</taxon>
        <taxon>Hucho</taxon>
    </lineage>
</organism>
<dbReference type="PANTHER" id="PTHR11920:SF458">
    <property type="entry name" value="GUANYLATE CYCLASE"/>
    <property type="match status" value="1"/>
</dbReference>
<dbReference type="GO" id="GO:0035556">
    <property type="term" value="P:intracellular signal transduction"/>
    <property type="evidence" value="ECO:0007669"/>
    <property type="project" value="InterPro"/>
</dbReference>
<keyword evidence="6" id="KW-0456">Lyase</keyword>
<reference evidence="10" key="1">
    <citation type="submission" date="2018-06" db="EMBL/GenBank/DDBJ databases">
        <title>Genome assembly of Danube salmon.</title>
        <authorList>
            <person name="Macqueen D.J."/>
            <person name="Gundappa M.K."/>
        </authorList>
    </citation>
    <scope>NUCLEOTIDE SEQUENCE [LARGE SCALE GENOMIC DNA]</scope>
</reference>
<protein>
    <recommendedName>
        <fullName evidence="8">Guanylate cyclase domain-containing protein</fullName>
    </recommendedName>
</protein>
<dbReference type="GO" id="GO:0000166">
    <property type="term" value="F:nucleotide binding"/>
    <property type="evidence" value="ECO:0007669"/>
    <property type="project" value="UniProtKB-KW"/>
</dbReference>
<evidence type="ECO:0000259" key="8">
    <source>
        <dbReference type="Pfam" id="PF00211"/>
    </source>
</evidence>
<dbReference type="GO" id="GO:0001653">
    <property type="term" value="F:peptide receptor activity"/>
    <property type="evidence" value="ECO:0007669"/>
    <property type="project" value="TreeGrafter"/>
</dbReference>
<keyword evidence="4" id="KW-1133">Transmembrane helix</keyword>
<reference evidence="9" key="3">
    <citation type="submission" date="2025-09" db="UniProtKB">
        <authorList>
            <consortium name="Ensembl"/>
        </authorList>
    </citation>
    <scope>IDENTIFICATION</scope>
</reference>
<evidence type="ECO:0000256" key="1">
    <source>
        <dbReference type="ARBA" id="ARBA00004370"/>
    </source>
</evidence>
<sequence length="140" mass="16144">MPRKWLVSPHTALKIQVSSSTFYLLEEIGGYLLQCRGMLQVKGKGDMVTHWLEGKMPLQPSKDLGVKDPIKDPSTKVASRKPASSMSMLDTDRDREMERRDKMGERDREREMERREKMGEREMYASIPGLLNHHLLQDSA</sequence>
<evidence type="ECO:0000256" key="2">
    <source>
        <dbReference type="ARBA" id="ARBA00022692"/>
    </source>
</evidence>
<evidence type="ECO:0000313" key="10">
    <source>
        <dbReference type="Proteomes" id="UP000314982"/>
    </source>
</evidence>
<evidence type="ECO:0000256" key="4">
    <source>
        <dbReference type="ARBA" id="ARBA00022989"/>
    </source>
</evidence>
<dbReference type="AlphaFoldDB" id="A0A4W5Q4N0"/>
<keyword evidence="3" id="KW-0547">Nucleotide-binding</keyword>
<dbReference type="STRING" id="62062.ENSHHUP00000068850"/>
<accession>A0A4W5Q4N0</accession>
<proteinExistence type="predicted"/>
<dbReference type="GO" id="GO:0005886">
    <property type="term" value="C:plasma membrane"/>
    <property type="evidence" value="ECO:0007669"/>
    <property type="project" value="TreeGrafter"/>
</dbReference>
<dbReference type="InterPro" id="IPR029787">
    <property type="entry name" value="Nucleotide_cyclase"/>
</dbReference>
<feature type="compositionally biased region" description="Basic and acidic residues" evidence="7">
    <location>
        <begin position="64"/>
        <end position="74"/>
    </location>
</feature>
<dbReference type="GO" id="GO:0004383">
    <property type="term" value="F:guanylate cyclase activity"/>
    <property type="evidence" value="ECO:0007669"/>
    <property type="project" value="TreeGrafter"/>
</dbReference>
<dbReference type="Gene3D" id="3.30.70.1230">
    <property type="entry name" value="Nucleotide cyclase"/>
    <property type="match status" value="1"/>
</dbReference>
<evidence type="ECO:0000256" key="5">
    <source>
        <dbReference type="ARBA" id="ARBA00023136"/>
    </source>
</evidence>
<evidence type="ECO:0000256" key="3">
    <source>
        <dbReference type="ARBA" id="ARBA00022741"/>
    </source>
</evidence>
<feature type="domain" description="Guanylate cyclase" evidence="8">
    <location>
        <begin position="11"/>
        <end position="54"/>
    </location>
</feature>
<dbReference type="InterPro" id="IPR050401">
    <property type="entry name" value="Cyclic_nucleotide_synthase"/>
</dbReference>
<dbReference type="GO" id="GO:0004016">
    <property type="term" value="F:adenylate cyclase activity"/>
    <property type="evidence" value="ECO:0007669"/>
    <property type="project" value="TreeGrafter"/>
</dbReference>
<dbReference type="Pfam" id="PF00211">
    <property type="entry name" value="Guanylate_cyc"/>
    <property type="match status" value="1"/>
</dbReference>
<dbReference type="Ensembl" id="ENSHHUT00000071160.1">
    <property type="protein sequence ID" value="ENSHHUP00000068850.1"/>
    <property type="gene ID" value="ENSHHUG00000040573.1"/>
</dbReference>
<keyword evidence="10" id="KW-1185">Reference proteome</keyword>
<reference evidence="9" key="2">
    <citation type="submission" date="2025-08" db="UniProtKB">
        <authorList>
            <consortium name="Ensembl"/>
        </authorList>
    </citation>
    <scope>IDENTIFICATION</scope>
</reference>
<dbReference type="PANTHER" id="PTHR11920">
    <property type="entry name" value="GUANYLYL CYCLASE"/>
    <property type="match status" value="1"/>
</dbReference>
<feature type="compositionally biased region" description="Basic and acidic residues" evidence="7">
    <location>
        <begin position="90"/>
        <end position="123"/>
    </location>
</feature>
<keyword evidence="5" id="KW-0472">Membrane</keyword>
<feature type="region of interest" description="Disordered" evidence="7">
    <location>
        <begin position="57"/>
        <end position="126"/>
    </location>
</feature>
<name>A0A4W5Q4N0_9TELE</name>
<keyword evidence="2" id="KW-0812">Transmembrane</keyword>
<dbReference type="InterPro" id="IPR001054">
    <property type="entry name" value="A/G_cyclase"/>
</dbReference>
<evidence type="ECO:0000313" key="9">
    <source>
        <dbReference type="Ensembl" id="ENSHHUP00000068850.1"/>
    </source>
</evidence>
<dbReference type="Proteomes" id="UP000314982">
    <property type="component" value="Unassembled WGS sequence"/>
</dbReference>